<gene>
    <name evidence="2" type="ORF">D0544_15845</name>
</gene>
<protein>
    <recommendedName>
        <fullName evidence="1">Solute-binding protein family 3/N-terminal domain-containing protein</fullName>
    </recommendedName>
</protein>
<dbReference type="Pfam" id="PF00497">
    <property type="entry name" value="SBP_bac_3"/>
    <property type="match status" value="1"/>
</dbReference>
<reference evidence="2 3" key="1">
    <citation type="submission" date="2018-08" db="EMBL/GenBank/DDBJ databases">
        <authorList>
            <person name="Khan S.A."/>
        </authorList>
    </citation>
    <scope>NUCLEOTIDE SEQUENCE [LARGE SCALE GENOMIC DNA]</scope>
    <source>
        <strain evidence="2 3">GTF-13</strain>
    </source>
</reference>
<reference evidence="2 3" key="2">
    <citation type="submission" date="2018-12" db="EMBL/GenBank/DDBJ databases">
        <title>Simiduia agarivorans gen. nov., sp. nov., a marine, agarolytic bacterium isolated from shallow coastal water from Keelung, Taiwan.</title>
        <authorList>
            <person name="Shieh W.Y."/>
        </authorList>
    </citation>
    <scope>NUCLEOTIDE SEQUENCE [LARGE SCALE GENOMIC DNA]</scope>
    <source>
        <strain evidence="2 3">GTF-13</strain>
    </source>
</reference>
<sequence>MGLLSKSLAVMGGAALLFSSALWGSPPTPPLSMMRQDSPPKYFPVDAGTLGLCDQLYLRLQERLKDLGVESRIEAGFTPIKRILYQVEHEGDRIFCGAGRNAEREQRFIYSEIPLYEVSNVIAVHKDNPWNPKTLSDLANGSTLVALYGTSSARFLKTESGAEVYDRFHTPMEALSAVAHPDRDMAFYYHDLGINYLIRESGLPLRRVSTRFRTVPQWMIYGRQMDPRLIETVEQVLREMQDSGELDEMGRRFLD</sequence>
<evidence type="ECO:0000313" key="3">
    <source>
        <dbReference type="Proteomes" id="UP000280792"/>
    </source>
</evidence>
<accession>A0A3P3VLK7</accession>
<dbReference type="SUPFAM" id="SSF53850">
    <property type="entry name" value="Periplasmic binding protein-like II"/>
    <property type="match status" value="1"/>
</dbReference>
<feature type="domain" description="Solute-binding protein family 3/N-terminal" evidence="1">
    <location>
        <begin position="62"/>
        <end position="254"/>
    </location>
</feature>
<dbReference type="Proteomes" id="UP000280792">
    <property type="component" value="Unassembled WGS sequence"/>
</dbReference>
<dbReference type="EMBL" id="QWEZ01000002">
    <property type="protein sequence ID" value="RRJ83294.1"/>
    <property type="molecule type" value="Genomic_DNA"/>
</dbReference>
<evidence type="ECO:0000259" key="1">
    <source>
        <dbReference type="Pfam" id="PF00497"/>
    </source>
</evidence>
<dbReference type="Gene3D" id="3.40.190.10">
    <property type="entry name" value="Periplasmic binding protein-like II"/>
    <property type="match status" value="2"/>
</dbReference>
<evidence type="ECO:0000313" key="2">
    <source>
        <dbReference type="EMBL" id="RRJ83294.1"/>
    </source>
</evidence>
<keyword evidence="3" id="KW-1185">Reference proteome</keyword>
<dbReference type="InterPro" id="IPR001638">
    <property type="entry name" value="Solute-binding_3/MltF_N"/>
</dbReference>
<organism evidence="2 3">
    <name type="scientific">Aestuariirhabdus litorea</name>
    <dbReference type="NCBI Taxonomy" id="2528527"/>
    <lineage>
        <taxon>Bacteria</taxon>
        <taxon>Pseudomonadati</taxon>
        <taxon>Pseudomonadota</taxon>
        <taxon>Gammaproteobacteria</taxon>
        <taxon>Oceanospirillales</taxon>
        <taxon>Aestuariirhabdaceae</taxon>
        <taxon>Aestuariirhabdus</taxon>
    </lineage>
</organism>
<comment type="caution">
    <text evidence="2">The sequence shown here is derived from an EMBL/GenBank/DDBJ whole genome shotgun (WGS) entry which is preliminary data.</text>
</comment>
<proteinExistence type="predicted"/>
<name>A0A3P3VLK7_9GAMM</name>
<dbReference type="RefSeq" id="WP_125017850.1">
    <property type="nucleotide sequence ID" value="NZ_QWEZ01000002.1"/>
</dbReference>
<dbReference type="AlphaFoldDB" id="A0A3P3VLK7"/>